<dbReference type="Proteomes" id="UP000004221">
    <property type="component" value="Unassembled WGS sequence"/>
</dbReference>
<dbReference type="NCBIfam" id="TIGR01549">
    <property type="entry name" value="HAD-SF-IA-v1"/>
    <property type="match status" value="1"/>
</dbReference>
<dbReference type="EC" id="3.1.3.58" evidence="6"/>
<dbReference type="Gene3D" id="1.10.150.240">
    <property type="entry name" value="Putative phosphatase, domain 2"/>
    <property type="match status" value="1"/>
</dbReference>
<dbReference type="PANTHER" id="PTHR46193:SF18">
    <property type="entry name" value="HEXITOL PHOSPHATASE B"/>
    <property type="match status" value="1"/>
</dbReference>
<dbReference type="InterPro" id="IPR023214">
    <property type="entry name" value="HAD_sf"/>
</dbReference>
<comment type="cofactor">
    <cofactor evidence="1">
        <name>Mg(2+)</name>
        <dbReference type="ChEBI" id="CHEBI:18420"/>
    </cofactor>
</comment>
<dbReference type="Gene3D" id="3.40.50.1000">
    <property type="entry name" value="HAD superfamily/HAD-like"/>
    <property type="match status" value="1"/>
</dbReference>
<evidence type="ECO:0000256" key="1">
    <source>
        <dbReference type="ARBA" id="ARBA00001946"/>
    </source>
</evidence>
<evidence type="ECO:0000256" key="3">
    <source>
        <dbReference type="ARBA" id="ARBA00022723"/>
    </source>
</evidence>
<evidence type="ECO:0000256" key="2">
    <source>
        <dbReference type="ARBA" id="ARBA00006171"/>
    </source>
</evidence>
<organism evidence="6 7">
    <name type="scientific">Nitrolancea hollandica Lb</name>
    <dbReference type="NCBI Taxonomy" id="1129897"/>
    <lineage>
        <taxon>Bacteria</taxon>
        <taxon>Pseudomonadati</taxon>
        <taxon>Thermomicrobiota</taxon>
        <taxon>Thermomicrobia</taxon>
        <taxon>Sphaerobacterales</taxon>
        <taxon>Sphaerobacterineae</taxon>
        <taxon>Sphaerobacteraceae</taxon>
        <taxon>Nitrolancea</taxon>
    </lineage>
</organism>
<dbReference type="InterPro" id="IPR023198">
    <property type="entry name" value="PGP-like_dom2"/>
</dbReference>
<dbReference type="InterPro" id="IPR036412">
    <property type="entry name" value="HAD-like_sf"/>
</dbReference>
<keyword evidence="4" id="KW-0460">Magnesium</keyword>
<reference evidence="6 7" key="1">
    <citation type="journal article" date="2012" name="ISME J.">
        <title>Nitrification expanded: discovery, physiology and genomics of a nitrite-oxidizing bacterium from the phylum Chloroflexi.</title>
        <authorList>
            <person name="Sorokin D.Y."/>
            <person name="Lucker S."/>
            <person name="Vejmelkova D."/>
            <person name="Kostrikina N.A."/>
            <person name="Kleerebezem R."/>
            <person name="Rijpstra W.I."/>
            <person name="Damste J.S."/>
            <person name="Le Paslier D."/>
            <person name="Muyzer G."/>
            <person name="Wagner M."/>
            <person name="van Loosdrecht M.C."/>
            <person name="Daims H."/>
        </authorList>
    </citation>
    <scope>NUCLEOTIDE SEQUENCE [LARGE SCALE GENOMIC DNA]</scope>
    <source>
        <strain evidence="7">none</strain>
    </source>
</reference>
<keyword evidence="7" id="KW-1185">Reference proteome</keyword>
<proteinExistence type="inferred from homology"/>
<evidence type="ECO:0000256" key="5">
    <source>
        <dbReference type="ARBA" id="ARBA00023277"/>
    </source>
</evidence>
<accession>I4ELB5</accession>
<dbReference type="NCBIfam" id="TIGR01509">
    <property type="entry name" value="HAD-SF-IA-v3"/>
    <property type="match status" value="1"/>
</dbReference>
<gene>
    <name evidence="6" type="ORF">NITHO_500012</name>
</gene>
<evidence type="ECO:0000313" key="6">
    <source>
        <dbReference type="EMBL" id="CCF85477.1"/>
    </source>
</evidence>
<keyword evidence="5" id="KW-0119">Carbohydrate metabolism</keyword>
<comment type="similarity">
    <text evidence="2">Belongs to the HAD-like hydrolase superfamily. CbbY/CbbZ/Gph/YieH family.</text>
</comment>
<dbReference type="InterPro" id="IPR041492">
    <property type="entry name" value="HAD_2"/>
</dbReference>
<dbReference type="InterPro" id="IPR051600">
    <property type="entry name" value="Beta-PGM-like"/>
</dbReference>
<evidence type="ECO:0000313" key="7">
    <source>
        <dbReference type="Proteomes" id="UP000004221"/>
    </source>
</evidence>
<keyword evidence="3" id="KW-0479">Metal-binding</keyword>
<dbReference type="SUPFAM" id="SSF56784">
    <property type="entry name" value="HAD-like"/>
    <property type="match status" value="1"/>
</dbReference>
<dbReference type="Pfam" id="PF13419">
    <property type="entry name" value="HAD_2"/>
    <property type="match status" value="1"/>
</dbReference>
<dbReference type="EMBL" id="CAGS01000446">
    <property type="protein sequence ID" value="CCF85477.1"/>
    <property type="molecule type" value="Genomic_DNA"/>
</dbReference>
<dbReference type="AlphaFoldDB" id="I4ELB5"/>
<comment type="caution">
    <text evidence="6">The sequence shown here is derived from an EMBL/GenBank/DDBJ whole genome shotgun (WGS) entry which is preliminary data.</text>
</comment>
<sequence length="215" mass="23592">MNGVLVNDEDLHEQAFRSVLIEEGTSLTHAEYQRYCAGRTDRDGFTDLIAHKNLRLNIDTYLVRKGHHYRRLAHGNLKVYPDASRVVRTLAASYALALASSATRFEVETALETMRIADCFAIIASAEDVSNGKPDPEIYLRVADRLGVVPGNCVVIEDSQNGILASKRAGMQCIAVAHTHEPKELAEADLIVGNIGSISAAVIESVCNRDRTRSE</sequence>
<keyword evidence="6" id="KW-0378">Hydrolase</keyword>
<name>I4ELB5_9BACT</name>
<dbReference type="GO" id="GO:0050309">
    <property type="term" value="F:sugar-terminal-phosphatase activity"/>
    <property type="evidence" value="ECO:0007669"/>
    <property type="project" value="UniProtKB-EC"/>
</dbReference>
<evidence type="ECO:0000256" key="4">
    <source>
        <dbReference type="ARBA" id="ARBA00022842"/>
    </source>
</evidence>
<dbReference type="GO" id="GO:0046872">
    <property type="term" value="F:metal ion binding"/>
    <property type="evidence" value="ECO:0007669"/>
    <property type="project" value="UniProtKB-KW"/>
</dbReference>
<protein>
    <submittedName>
        <fullName evidence="6">Putative Sugar-terminal-phosphatase</fullName>
        <ecNumber evidence="6">3.1.3.58</ecNumber>
    </submittedName>
</protein>
<dbReference type="InterPro" id="IPR006439">
    <property type="entry name" value="HAD-SF_hydro_IA"/>
</dbReference>
<dbReference type="PANTHER" id="PTHR46193">
    <property type="entry name" value="6-PHOSPHOGLUCONATE PHOSPHATASE"/>
    <property type="match status" value="1"/>
</dbReference>